<dbReference type="InterPro" id="IPR012223">
    <property type="entry name" value="TEII"/>
</dbReference>
<dbReference type="InterPro" id="IPR001031">
    <property type="entry name" value="Thioesterase"/>
</dbReference>
<dbReference type="Proteomes" id="UP001314635">
    <property type="component" value="Unassembled WGS sequence"/>
</dbReference>
<keyword evidence="5" id="KW-1185">Reference proteome</keyword>
<comment type="caution">
    <text evidence="4">The sequence shown here is derived from an EMBL/GenBank/DDBJ whole genome shotgun (WGS) entry which is preliminary data.</text>
</comment>
<dbReference type="InterPro" id="IPR029058">
    <property type="entry name" value="AB_hydrolase_fold"/>
</dbReference>
<feature type="domain" description="Thioesterase TesA-like" evidence="3">
    <location>
        <begin position="4"/>
        <end position="227"/>
    </location>
</feature>
<dbReference type="EMBL" id="JAFCLK010000021">
    <property type="protein sequence ID" value="MBR1138487.1"/>
    <property type="molecule type" value="Genomic_DNA"/>
</dbReference>
<dbReference type="InterPro" id="IPR020802">
    <property type="entry name" value="TesA-like"/>
</dbReference>
<dbReference type="RefSeq" id="WP_210263712.1">
    <property type="nucleotide sequence ID" value="NZ_JABFDP010000001.1"/>
</dbReference>
<dbReference type="SMART" id="SM00824">
    <property type="entry name" value="PKS_TE"/>
    <property type="match status" value="1"/>
</dbReference>
<dbReference type="Gene3D" id="3.40.50.1820">
    <property type="entry name" value="alpha/beta hydrolase"/>
    <property type="match status" value="1"/>
</dbReference>
<gene>
    <name evidence="4" type="ORF">JQ619_22205</name>
</gene>
<protein>
    <submittedName>
        <fullName evidence="4">Thioesterase</fullName>
    </submittedName>
</protein>
<dbReference type="PANTHER" id="PTHR11487:SF0">
    <property type="entry name" value="S-ACYL FATTY ACID SYNTHASE THIOESTERASE, MEDIUM CHAIN"/>
    <property type="match status" value="1"/>
</dbReference>
<dbReference type="PANTHER" id="PTHR11487">
    <property type="entry name" value="THIOESTERASE"/>
    <property type="match status" value="1"/>
</dbReference>
<evidence type="ECO:0000256" key="2">
    <source>
        <dbReference type="ARBA" id="ARBA00022801"/>
    </source>
</evidence>
<evidence type="ECO:0000256" key="1">
    <source>
        <dbReference type="ARBA" id="ARBA00007169"/>
    </source>
</evidence>
<comment type="similarity">
    <text evidence="1">Belongs to the thioesterase family.</text>
</comment>
<name>A0ABS5GAX8_9BRAD</name>
<proteinExistence type="inferred from homology"/>
<dbReference type="SUPFAM" id="SSF53474">
    <property type="entry name" value="alpha/beta-Hydrolases"/>
    <property type="match status" value="1"/>
</dbReference>
<reference evidence="5" key="1">
    <citation type="journal article" date="2021" name="ISME J.">
        <title>Evolutionary origin and ecological implication of a unique nif island in free-living Bradyrhizobium lineages.</title>
        <authorList>
            <person name="Tao J."/>
        </authorList>
    </citation>
    <scope>NUCLEOTIDE SEQUENCE [LARGE SCALE GENOMIC DNA]</scope>
    <source>
        <strain evidence="5">SZCCT0094</strain>
    </source>
</reference>
<accession>A0ABS5GAX8</accession>
<dbReference type="Pfam" id="PF00975">
    <property type="entry name" value="Thioesterase"/>
    <property type="match status" value="1"/>
</dbReference>
<organism evidence="4 5">
    <name type="scientific">Bradyrhizobium denitrificans</name>
    <dbReference type="NCBI Taxonomy" id="2734912"/>
    <lineage>
        <taxon>Bacteria</taxon>
        <taxon>Pseudomonadati</taxon>
        <taxon>Pseudomonadota</taxon>
        <taxon>Alphaproteobacteria</taxon>
        <taxon>Hyphomicrobiales</taxon>
        <taxon>Nitrobacteraceae</taxon>
        <taxon>Bradyrhizobium</taxon>
    </lineage>
</organism>
<sequence length="242" mass="26758">MRLICLPYAGGSAMIYARWRRLLPSWIEVVPLELPGRGARMDEPLHTEMAGLADQLATELIGTAWRSPYALFGHSLGGLIAFEVAHGLLARGAPSPQILLVSGTEAPAMRDGSRWQEPLDHDALRGELSRLKGTPSEALESPEIMRHALPILRADFLMCGNYVPQQRKRLPCPIQVFGGDRDETRREALDAWRDETSASFRLDVLAGDHFFIHARQAELVSRIAALLARQSRRQPAAVGAEP</sequence>
<evidence type="ECO:0000313" key="5">
    <source>
        <dbReference type="Proteomes" id="UP001314635"/>
    </source>
</evidence>
<evidence type="ECO:0000313" key="4">
    <source>
        <dbReference type="EMBL" id="MBR1138487.1"/>
    </source>
</evidence>
<evidence type="ECO:0000259" key="3">
    <source>
        <dbReference type="SMART" id="SM00824"/>
    </source>
</evidence>
<keyword evidence="2" id="KW-0378">Hydrolase</keyword>